<dbReference type="EMBL" id="CM007383">
    <property type="protein sequence ID" value="ONK75628.1"/>
    <property type="molecule type" value="Genomic_DNA"/>
</dbReference>
<dbReference type="Pfam" id="PF03168">
    <property type="entry name" value="LEA_2"/>
    <property type="match status" value="1"/>
</dbReference>
<evidence type="ECO:0000259" key="7">
    <source>
        <dbReference type="Pfam" id="PF03168"/>
    </source>
</evidence>
<feature type="domain" description="Late embryogenesis abundant protein LEA-2 subgroup" evidence="7">
    <location>
        <begin position="190"/>
        <end position="278"/>
    </location>
</feature>
<keyword evidence="4 6" id="KW-0472">Membrane</keyword>
<feature type="region of interest" description="Disordered" evidence="5">
    <location>
        <begin position="1"/>
        <end position="111"/>
    </location>
</feature>
<protein>
    <recommendedName>
        <fullName evidence="7">Late embryogenesis abundant protein LEA-2 subgroup domain-containing protein</fullName>
    </recommendedName>
</protein>
<evidence type="ECO:0000256" key="1">
    <source>
        <dbReference type="ARBA" id="ARBA00004167"/>
    </source>
</evidence>
<gene>
    <name evidence="8" type="ORF">A4U43_C03F18880</name>
</gene>
<dbReference type="Gramene" id="ONK75628">
    <property type="protein sequence ID" value="ONK75628"/>
    <property type="gene ID" value="A4U43_C03F18880"/>
</dbReference>
<dbReference type="OrthoDB" id="1924574at2759"/>
<keyword evidence="3 6" id="KW-1133">Transmembrane helix</keyword>
<keyword evidence="9" id="KW-1185">Reference proteome</keyword>
<comment type="subcellular location">
    <subcellularLocation>
        <location evidence="1">Membrane</location>
        <topology evidence="1">Single-pass membrane protein</topology>
    </subcellularLocation>
</comment>
<dbReference type="PANTHER" id="PTHR31234:SF42">
    <property type="entry name" value="LATE EMBRYOGENESIS ABUNDANT (LEA) HYDROXYPROLINE-RICH GLYCOPROTEIN FAMILY"/>
    <property type="match status" value="1"/>
</dbReference>
<dbReference type="GO" id="GO:0098542">
    <property type="term" value="P:defense response to other organism"/>
    <property type="evidence" value="ECO:0007669"/>
    <property type="project" value="InterPro"/>
</dbReference>
<evidence type="ECO:0000256" key="4">
    <source>
        <dbReference type="ARBA" id="ARBA00023136"/>
    </source>
</evidence>
<evidence type="ECO:0000256" key="3">
    <source>
        <dbReference type="ARBA" id="ARBA00022989"/>
    </source>
</evidence>
<keyword evidence="2 6" id="KW-0812">Transmembrane</keyword>
<evidence type="ECO:0000313" key="8">
    <source>
        <dbReference type="EMBL" id="ONK75628.1"/>
    </source>
</evidence>
<organism evidence="8 9">
    <name type="scientific">Asparagus officinalis</name>
    <name type="common">Garden asparagus</name>
    <dbReference type="NCBI Taxonomy" id="4686"/>
    <lineage>
        <taxon>Eukaryota</taxon>
        <taxon>Viridiplantae</taxon>
        <taxon>Streptophyta</taxon>
        <taxon>Embryophyta</taxon>
        <taxon>Tracheophyta</taxon>
        <taxon>Spermatophyta</taxon>
        <taxon>Magnoliopsida</taxon>
        <taxon>Liliopsida</taxon>
        <taxon>Asparagales</taxon>
        <taxon>Asparagaceae</taxon>
        <taxon>Asparagoideae</taxon>
        <taxon>Asparagus</taxon>
    </lineage>
</organism>
<dbReference type="InterPro" id="IPR004864">
    <property type="entry name" value="LEA_2"/>
</dbReference>
<dbReference type="OMA" id="IMEHQIV"/>
<name>A0A5P1FB84_ASPOF</name>
<proteinExistence type="predicted"/>
<reference evidence="9" key="1">
    <citation type="journal article" date="2017" name="Nat. Commun.">
        <title>The asparagus genome sheds light on the origin and evolution of a young Y chromosome.</title>
        <authorList>
            <person name="Harkess A."/>
            <person name="Zhou J."/>
            <person name="Xu C."/>
            <person name="Bowers J.E."/>
            <person name="Van der Hulst R."/>
            <person name="Ayyampalayam S."/>
            <person name="Mercati F."/>
            <person name="Riccardi P."/>
            <person name="McKain M.R."/>
            <person name="Kakrana A."/>
            <person name="Tang H."/>
            <person name="Ray J."/>
            <person name="Groenendijk J."/>
            <person name="Arikit S."/>
            <person name="Mathioni S.M."/>
            <person name="Nakano M."/>
            <person name="Shan H."/>
            <person name="Telgmann-Rauber A."/>
            <person name="Kanno A."/>
            <person name="Yue Z."/>
            <person name="Chen H."/>
            <person name="Li W."/>
            <person name="Chen Y."/>
            <person name="Xu X."/>
            <person name="Zhang Y."/>
            <person name="Luo S."/>
            <person name="Chen H."/>
            <person name="Gao J."/>
            <person name="Mao Z."/>
            <person name="Pires J.C."/>
            <person name="Luo M."/>
            <person name="Kudrna D."/>
            <person name="Wing R.A."/>
            <person name="Meyers B.C."/>
            <person name="Yi K."/>
            <person name="Kong H."/>
            <person name="Lavrijsen P."/>
            <person name="Sunseri F."/>
            <person name="Falavigna A."/>
            <person name="Ye Y."/>
            <person name="Leebens-Mack J.H."/>
            <person name="Chen G."/>
        </authorList>
    </citation>
    <scope>NUCLEOTIDE SEQUENCE [LARGE SCALE GENOMIC DNA]</scope>
    <source>
        <strain evidence="9">cv. DH0086</strain>
    </source>
</reference>
<feature type="compositionally biased region" description="Polar residues" evidence="5">
    <location>
        <begin position="85"/>
        <end position="96"/>
    </location>
</feature>
<dbReference type="PANTHER" id="PTHR31234">
    <property type="entry name" value="LATE EMBRYOGENESIS ABUNDANT (LEA) HYDROXYPROLINE-RICH GLYCOPROTEIN FAMILY"/>
    <property type="match status" value="1"/>
</dbReference>
<evidence type="ECO:0000256" key="2">
    <source>
        <dbReference type="ARBA" id="ARBA00022692"/>
    </source>
</evidence>
<evidence type="ECO:0000256" key="6">
    <source>
        <dbReference type="SAM" id="Phobius"/>
    </source>
</evidence>
<evidence type="ECO:0000313" key="9">
    <source>
        <dbReference type="Proteomes" id="UP000243459"/>
    </source>
</evidence>
<dbReference type="InterPro" id="IPR044839">
    <property type="entry name" value="NDR1-like"/>
</dbReference>
<dbReference type="Proteomes" id="UP000243459">
    <property type="component" value="Chromosome 3"/>
</dbReference>
<sequence>MPRVSFGDSSPEPHLFNKKVQYVGDRSQGPYGPYEDRHTPPPGLFGDKARHPDYGPGQYQPPVDPSSSQPGPLGDNAHHDERTQPHANNGESFHNQTTREPKRDANGPYRYPPMTAPTVRRTSPWAWIAAVLCAILWAIIFIGGLTILIVYLFFRPKSPKFEISSVTLNGAYLDAGALLNADLTILANFTNPNRKIAVTFRYVAIDLYFKGTMIATQGIDRFSERAGESTLRSIHMVSSEVALSTNQAEEWSRETGARDGVKMEVKGSFVAVSDFVGTFLRLSYGLRGHCDIAVTGPPSGVLLSSNCTTKRTSL</sequence>
<evidence type="ECO:0000256" key="5">
    <source>
        <dbReference type="SAM" id="MobiDB-lite"/>
    </source>
</evidence>
<accession>A0A5P1FB84</accession>
<feature type="transmembrane region" description="Helical" evidence="6">
    <location>
        <begin position="125"/>
        <end position="154"/>
    </location>
</feature>
<dbReference type="GO" id="GO:0005886">
    <property type="term" value="C:plasma membrane"/>
    <property type="evidence" value="ECO:0007669"/>
    <property type="project" value="TreeGrafter"/>
</dbReference>
<dbReference type="AlphaFoldDB" id="A0A5P1FB84"/>